<dbReference type="GO" id="GO:0008757">
    <property type="term" value="F:S-adenosylmethionine-dependent methyltransferase activity"/>
    <property type="evidence" value="ECO:0007669"/>
    <property type="project" value="UniProtKB-ARBA"/>
</dbReference>
<evidence type="ECO:0000256" key="1">
    <source>
        <dbReference type="ARBA" id="ARBA00022603"/>
    </source>
</evidence>
<dbReference type="GO" id="GO:0032259">
    <property type="term" value="P:methylation"/>
    <property type="evidence" value="ECO:0007669"/>
    <property type="project" value="UniProtKB-KW"/>
</dbReference>
<evidence type="ECO:0000313" key="5">
    <source>
        <dbReference type="Proteomes" id="UP000574761"/>
    </source>
</evidence>
<reference evidence="4 5" key="1">
    <citation type="submission" date="2020-08" db="EMBL/GenBank/DDBJ databases">
        <title>Genomic Encyclopedia of Type Strains, Phase IV (KMG-IV): sequencing the most valuable type-strain genomes for metagenomic binning, comparative biology and taxonomic classification.</title>
        <authorList>
            <person name="Goeker M."/>
        </authorList>
    </citation>
    <scope>NUCLEOTIDE SEQUENCE [LARGE SCALE GENOMIC DNA]</scope>
    <source>
        <strain evidence="4 5">DSM 100211</strain>
    </source>
</reference>
<evidence type="ECO:0000259" key="3">
    <source>
        <dbReference type="Pfam" id="PF05175"/>
    </source>
</evidence>
<dbReference type="RefSeq" id="WP_343059417.1">
    <property type="nucleotide sequence ID" value="NZ_JACIEE010000002.1"/>
</dbReference>
<comment type="caution">
    <text evidence="4">The sequence shown here is derived from an EMBL/GenBank/DDBJ whole genome shotgun (WGS) entry which is preliminary data.</text>
</comment>
<dbReference type="InterPro" id="IPR002052">
    <property type="entry name" value="DNA_methylase_N6_adenine_CS"/>
</dbReference>
<dbReference type="InterPro" id="IPR007848">
    <property type="entry name" value="Small_mtfrase_dom"/>
</dbReference>
<dbReference type="Pfam" id="PF05175">
    <property type="entry name" value="MTS"/>
    <property type="match status" value="1"/>
</dbReference>
<dbReference type="EMBL" id="JACIEE010000002">
    <property type="protein sequence ID" value="MBB3975815.1"/>
    <property type="molecule type" value="Genomic_DNA"/>
</dbReference>
<dbReference type="Gene3D" id="3.40.50.150">
    <property type="entry name" value="Vaccinia Virus protein VP39"/>
    <property type="match status" value="1"/>
</dbReference>
<keyword evidence="1 4" id="KW-0808">Transferase</keyword>
<dbReference type="AlphaFoldDB" id="A0A7W6GHU6"/>
<dbReference type="GO" id="GO:0003676">
    <property type="term" value="F:nucleic acid binding"/>
    <property type="evidence" value="ECO:0007669"/>
    <property type="project" value="InterPro"/>
</dbReference>
<dbReference type="SUPFAM" id="SSF53335">
    <property type="entry name" value="S-adenosyl-L-methionine-dependent methyltransferases"/>
    <property type="match status" value="1"/>
</dbReference>
<evidence type="ECO:0000313" key="4">
    <source>
        <dbReference type="EMBL" id="MBB3975815.1"/>
    </source>
</evidence>
<accession>A0A7W6GHU6</accession>
<dbReference type="PROSITE" id="PS00092">
    <property type="entry name" value="N6_MTASE"/>
    <property type="match status" value="1"/>
</dbReference>
<organism evidence="4 5">
    <name type="scientific">Mycoplana azooxidifex</name>
    <dbReference type="NCBI Taxonomy" id="1636188"/>
    <lineage>
        <taxon>Bacteria</taxon>
        <taxon>Pseudomonadati</taxon>
        <taxon>Pseudomonadota</taxon>
        <taxon>Alphaproteobacteria</taxon>
        <taxon>Hyphomicrobiales</taxon>
        <taxon>Rhizobiaceae</taxon>
        <taxon>Mycoplana</taxon>
    </lineage>
</organism>
<keyword evidence="5" id="KW-1185">Reference proteome</keyword>
<dbReference type="PANTHER" id="PTHR47739">
    <property type="entry name" value="TRNA1(VAL) (ADENINE(37)-N6)-METHYLTRANSFERASE"/>
    <property type="match status" value="1"/>
</dbReference>
<keyword evidence="1 4" id="KW-0489">Methyltransferase</keyword>
<evidence type="ECO:0000256" key="2">
    <source>
        <dbReference type="ARBA" id="ARBA00022691"/>
    </source>
</evidence>
<sequence length="270" mass="28380">MPAADTVDAFHRGRFHLVQPKGGGHRSGMDAMLLASLVAAEGLISVADLGAGAGAAGLAVASRIEDARVLLVERSPAMADYARKSLALPENSYLAGRVSILEADVTLTGRARLAAGLQDEVHDHVIMNPPFNDASDRRTPDALKAEAHAMEDGLFGQWIRTAGAIMKPGGQLSLIARPEQIAEIVGACGKRFGGIEVTALHPRPGESAVRILVTAIKGSRARLVLRAPLVMHEGAGHRFSAFVDDLNNGRAAYPRLGRTRAKPSLTPAAS</sequence>
<dbReference type="PANTHER" id="PTHR47739:SF1">
    <property type="entry name" value="TRNA1(VAL) (ADENINE(37)-N6)-METHYLTRANSFERASE"/>
    <property type="match status" value="1"/>
</dbReference>
<dbReference type="Proteomes" id="UP000574761">
    <property type="component" value="Unassembled WGS sequence"/>
</dbReference>
<dbReference type="GO" id="GO:0008170">
    <property type="term" value="F:N-methyltransferase activity"/>
    <property type="evidence" value="ECO:0007669"/>
    <property type="project" value="UniProtKB-ARBA"/>
</dbReference>
<protein>
    <submittedName>
        <fullName evidence="4">tRNA1(Val) A37 N6-methylase TrmN6</fullName>
    </submittedName>
</protein>
<keyword evidence="2" id="KW-0949">S-adenosyl-L-methionine</keyword>
<dbReference type="InterPro" id="IPR050210">
    <property type="entry name" value="tRNA_Adenine-N(6)_MTase"/>
</dbReference>
<feature type="domain" description="Methyltransferase small" evidence="3">
    <location>
        <begin position="33"/>
        <end position="184"/>
    </location>
</feature>
<proteinExistence type="predicted"/>
<dbReference type="InterPro" id="IPR029063">
    <property type="entry name" value="SAM-dependent_MTases_sf"/>
</dbReference>
<gene>
    <name evidence="4" type="ORF">GGQ64_001002</name>
</gene>
<name>A0A7W6GHU6_9HYPH</name>